<dbReference type="EMBL" id="FOYN01000005">
    <property type="protein sequence ID" value="SFR59281.1"/>
    <property type="molecule type" value="Genomic_DNA"/>
</dbReference>
<keyword evidence="2" id="KW-1133">Transmembrane helix</keyword>
<dbReference type="RefSeq" id="WP_092924075.1">
    <property type="nucleotide sequence ID" value="NZ_FOYN01000005.1"/>
</dbReference>
<feature type="region of interest" description="Disordered" evidence="1">
    <location>
        <begin position="74"/>
        <end position="94"/>
    </location>
</feature>
<protein>
    <submittedName>
        <fullName evidence="3">Uncharacterized protein</fullName>
    </submittedName>
</protein>
<evidence type="ECO:0000256" key="1">
    <source>
        <dbReference type="SAM" id="MobiDB-lite"/>
    </source>
</evidence>
<name>A0A1I6HXW4_HALSD</name>
<keyword evidence="2" id="KW-0472">Membrane</keyword>
<dbReference type="OrthoDB" id="326753at2157"/>
<proteinExistence type="predicted"/>
<keyword evidence="2" id="KW-0812">Transmembrane</keyword>
<feature type="compositionally biased region" description="Acidic residues" evidence="1">
    <location>
        <begin position="78"/>
        <end position="94"/>
    </location>
</feature>
<keyword evidence="4" id="KW-1185">Reference proteome</keyword>
<dbReference type="STRING" id="35743.SAMN04487937_2964"/>
<feature type="transmembrane region" description="Helical" evidence="2">
    <location>
        <begin position="47"/>
        <end position="68"/>
    </location>
</feature>
<evidence type="ECO:0000256" key="2">
    <source>
        <dbReference type="SAM" id="Phobius"/>
    </source>
</evidence>
<sequence length="94" mass="10259">MGLLGDLKDDVVGFVRDPTDEQKVLLVAFVAIAVADRALYFVDFPFVVRTTAAVGVGFIVMFLVSYLYTGGLVPPDGNVDDDDEPEEYVDELDP</sequence>
<organism evidence="3 4">
    <name type="scientific">Halorubrum sodomense</name>
    <dbReference type="NCBI Taxonomy" id="35743"/>
    <lineage>
        <taxon>Archaea</taxon>
        <taxon>Methanobacteriati</taxon>
        <taxon>Methanobacteriota</taxon>
        <taxon>Stenosarchaea group</taxon>
        <taxon>Halobacteria</taxon>
        <taxon>Halobacteriales</taxon>
        <taxon>Haloferacaceae</taxon>
        <taxon>Halorubrum</taxon>
    </lineage>
</organism>
<reference evidence="4" key="1">
    <citation type="submission" date="2016-10" db="EMBL/GenBank/DDBJ databases">
        <authorList>
            <person name="Varghese N."/>
            <person name="Submissions S."/>
        </authorList>
    </citation>
    <scope>NUCLEOTIDE SEQUENCE [LARGE SCALE GENOMIC DNA]</scope>
    <source>
        <strain evidence="4">RD 26</strain>
    </source>
</reference>
<evidence type="ECO:0000313" key="4">
    <source>
        <dbReference type="Proteomes" id="UP000198932"/>
    </source>
</evidence>
<gene>
    <name evidence="3" type="ORF">SAMN04487937_2964</name>
</gene>
<feature type="transmembrane region" description="Helical" evidence="2">
    <location>
        <begin position="24"/>
        <end position="40"/>
    </location>
</feature>
<evidence type="ECO:0000313" key="3">
    <source>
        <dbReference type="EMBL" id="SFR59281.1"/>
    </source>
</evidence>
<accession>A0A1I6HXW4</accession>
<dbReference type="Proteomes" id="UP000198932">
    <property type="component" value="Unassembled WGS sequence"/>
</dbReference>
<dbReference type="AlphaFoldDB" id="A0A1I6HXW4"/>